<evidence type="ECO:0000256" key="5">
    <source>
        <dbReference type="ARBA" id="ARBA00023134"/>
    </source>
</evidence>
<keyword evidence="5 6" id="KW-0342">GTP-binding</keyword>
<comment type="caution">
    <text evidence="7">The sequence shown here is derived from an EMBL/GenBank/DDBJ whole genome shotgun (WGS) entry which is preliminary data.</text>
</comment>
<evidence type="ECO:0000256" key="2">
    <source>
        <dbReference type="ARBA" id="ARBA00014587"/>
    </source>
</evidence>
<evidence type="ECO:0000313" key="7">
    <source>
        <dbReference type="EMBL" id="KRX06905.1"/>
    </source>
</evidence>
<proteinExistence type="inferred from homology"/>
<dbReference type="InterPro" id="IPR027417">
    <property type="entry name" value="P-loop_NTPase"/>
</dbReference>
<evidence type="ECO:0000256" key="1">
    <source>
        <dbReference type="ARBA" id="ARBA00005290"/>
    </source>
</evidence>
<accession>A0A0V0QWY1</accession>
<dbReference type="FunCoup" id="A0A0V0QWY1">
    <property type="interactions" value="435"/>
</dbReference>
<dbReference type="PANTHER" id="PTHR21231:SF7">
    <property type="entry name" value="GPN-LOOP GTPASE 3"/>
    <property type="match status" value="1"/>
</dbReference>
<dbReference type="InterPro" id="IPR030228">
    <property type="entry name" value="Gpn3"/>
</dbReference>
<comment type="subunit">
    <text evidence="6">Binds to RNA polymerase II (RNAPII).</text>
</comment>
<name>A0A0V0QWY1_PSEPJ</name>
<evidence type="ECO:0000256" key="4">
    <source>
        <dbReference type="ARBA" id="ARBA00022801"/>
    </source>
</evidence>
<keyword evidence="8" id="KW-1185">Reference proteome</keyword>
<dbReference type="OrthoDB" id="5839at2759"/>
<dbReference type="GO" id="GO:0005525">
    <property type="term" value="F:GTP binding"/>
    <property type="evidence" value="ECO:0007669"/>
    <property type="project" value="UniProtKB-KW"/>
</dbReference>
<dbReference type="InterPro" id="IPR004130">
    <property type="entry name" value="Gpn"/>
</dbReference>
<dbReference type="SUPFAM" id="SSF52540">
    <property type="entry name" value="P-loop containing nucleoside triphosphate hydrolases"/>
    <property type="match status" value="1"/>
</dbReference>
<keyword evidence="4 6" id="KW-0378">Hydrolase</keyword>
<dbReference type="Pfam" id="PF03029">
    <property type="entry name" value="ATP_bind_1"/>
    <property type="match status" value="1"/>
</dbReference>
<dbReference type="OMA" id="NYCKLMK"/>
<comment type="similarity">
    <text evidence="1 6">Belongs to the GPN-loop GTPase family.</text>
</comment>
<dbReference type="CDD" id="cd17872">
    <property type="entry name" value="GPN3"/>
    <property type="match status" value="1"/>
</dbReference>
<evidence type="ECO:0000256" key="6">
    <source>
        <dbReference type="RuleBase" id="RU365059"/>
    </source>
</evidence>
<sequence>MSYFYGQLIIGPAGSGKSTYCQTLQEMAEVLKRNIIVVNLDPAAEVFNYRCDVDIRDLITLDDVMEELELGPNGGLVYCMEYLVENIDWIQEQIGDLGNDDYVLFDLPGQIEIYTHLELMHKLIKTLQQAGFNLCSMYMLDTTFLSDNQKFISGVLTALTAMMQLSLPHLTVLTKCDLIENKDAIDQFLDIASDFELMPPDIGEILYAKDEEGFKEEIQENEEDKKIIKGVNKLTLKQKEDLRIQKLKEGKQNQQISEFDKKYNNLTQMLKETVQEYSMISMRPLDISDEDSIKQLLIDADSLIQFGENLEPDEKTYQDAENLMNQRYGQFD</sequence>
<dbReference type="PANTHER" id="PTHR21231">
    <property type="entry name" value="XPA-BINDING PROTEIN 1-RELATED"/>
    <property type="match status" value="1"/>
</dbReference>
<evidence type="ECO:0000313" key="8">
    <source>
        <dbReference type="Proteomes" id="UP000054937"/>
    </source>
</evidence>
<dbReference type="Gene3D" id="3.40.50.300">
    <property type="entry name" value="P-loop containing nucleotide triphosphate hydrolases"/>
    <property type="match status" value="1"/>
</dbReference>
<dbReference type="InParanoid" id="A0A0V0QWY1"/>
<gene>
    <name evidence="7" type="ORF">PPERSA_11550</name>
</gene>
<comment type="function">
    <text evidence="6">Small GTPase required for proper nuclear import of RNA polymerase II and III (RNAPII and RNAPIII). May act at an RNAP assembly step prior to nuclear import.</text>
</comment>
<organism evidence="7 8">
    <name type="scientific">Pseudocohnilembus persalinus</name>
    <name type="common">Ciliate</name>
    <dbReference type="NCBI Taxonomy" id="266149"/>
    <lineage>
        <taxon>Eukaryota</taxon>
        <taxon>Sar</taxon>
        <taxon>Alveolata</taxon>
        <taxon>Ciliophora</taxon>
        <taxon>Intramacronucleata</taxon>
        <taxon>Oligohymenophorea</taxon>
        <taxon>Scuticociliatia</taxon>
        <taxon>Philasterida</taxon>
        <taxon>Pseudocohnilembidae</taxon>
        <taxon>Pseudocohnilembus</taxon>
    </lineage>
</organism>
<keyword evidence="3 6" id="KW-0547">Nucleotide-binding</keyword>
<dbReference type="Proteomes" id="UP000054937">
    <property type="component" value="Unassembled WGS sequence"/>
</dbReference>
<evidence type="ECO:0000256" key="3">
    <source>
        <dbReference type="ARBA" id="ARBA00022741"/>
    </source>
</evidence>
<dbReference type="GO" id="GO:0003924">
    <property type="term" value="F:GTPase activity"/>
    <property type="evidence" value="ECO:0007669"/>
    <property type="project" value="TreeGrafter"/>
</dbReference>
<protein>
    <recommendedName>
        <fullName evidence="2 6">GPN-loop GTPase 3</fullName>
    </recommendedName>
</protein>
<reference evidence="7 8" key="1">
    <citation type="journal article" date="2015" name="Sci. Rep.">
        <title>Genome of the facultative scuticociliatosis pathogen Pseudocohnilembus persalinus provides insight into its virulence through horizontal gene transfer.</title>
        <authorList>
            <person name="Xiong J."/>
            <person name="Wang G."/>
            <person name="Cheng J."/>
            <person name="Tian M."/>
            <person name="Pan X."/>
            <person name="Warren A."/>
            <person name="Jiang C."/>
            <person name="Yuan D."/>
            <person name="Miao W."/>
        </authorList>
    </citation>
    <scope>NUCLEOTIDE SEQUENCE [LARGE SCALE GENOMIC DNA]</scope>
    <source>
        <strain evidence="7">36N120E</strain>
    </source>
</reference>
<dbReference type="EMBL" id="LDAU01000091">
    <property type="protein sequence ID" value="KRX06905.1"/>
    <property type="molecule type" value="Genomic_DNA"/>
</dbReference>
<dbReference type="AlphaFoldDB" id="A0A0V0QWY1"/>